<feature type="compositionally biased region" description="Polar residues" evidence="1">
    <location>
        <begin position="7"/>
        <end position="32"/>
    </location>
</feature>
<feature type="region of interest" description="Disordered" evidence="1">
    <location>
        <begin position="1"/>
        <end position="42"/>
    </location>
</feature>
<accession>A0ABQ9JAU1</accession>
<proteinExistence type="predicted"/>
<dbReference type="EMBL" id="JAPWTJ010000938">
    <property type="protein sequence ID" value="KAJ8974754.1"/>
    <property type="molecule type" value="Genomic_DNA"/>
</dbReference>
<dbReference type="Proteomes" id="UP001162164">
    <property type="component" value="Unassembled WGS sequence"/>
</dbReference>
<gene>
    <name evidence="2" type="ORF">NQ317_017024</name>
</gene>
<keyword evidence="3" id="KW-1185">Reference proteome</keyword>
<protein>
    <submittedName>
        <fullName evidence="2">Uncharacterized protein</fullName>
    </submittedName>
</protein>
<name>A0ABQ9JAU1_9CUCU</name>
<organism evidence="2 3">
    <name type="scientific">Molorchus minor</name>
    <dbReference type="NCBI Taxonomy" id="1323400"/>
    <lineage>
        <taxon>Eukaryota</taxon>
        <taxon>Metazoa</taxon>
        <taxon>Ecdysozoa</taxon>
        <taxon>Arthropoda</taxon>
        <taxon>Hexapoda</taxon>
        <taxon>Insecta</taxon>
        <taxon>Pterygota</taxon>
        <taxon>Neoptera</taxon>
        <taxon>Endopterygota</taxon>
        <taxon>Coleoptera</taxon>
        <taxon>Polyphaga</taxon>
        <taxon>Cucujiformia</taxon>
        <taxon>Chrysomeloidea</taxon>
        <taxon>Cerambycidae</taxon>
        <taxon>Lamiinae</taxon>
        <taxon>Monochamini</taxon>
        <taxon>Molorchus</taxon>
    </lineage>
</organism>
<evidence type="ECO:0000256" key="1">
    <source>
        <dbReference type="SAM" id="MobiDB-lite"/>
    </source>
</evidence>
<comment type="caution">
    <text evidence="2">The sequence shown here is derived from an EMBL/GenBank/DDBJ whole genome shotgun (WGS) entry which is preliminary data.</text>
</comment>
<evidence type="ECO:0000313" key="2">
    <source>
        <dbReference type="EMBL" id="KAJ8974754.1"/>
    </source>
</evidence>
<evidence type="ECO:0000313" key="3">
    <source>
        <dbReference type="Proteomes" id="UP001162164"/>
    </source>
</evidence>
<sequence length="77" mass="8332">MLLYRKQNVNKPVNGSAIPNRNAPSPRPNVNGTGDMYRGPPKTVDIDSGGVQEGHYDTVKTLVDSDVNCAKTTDAKF</sequence>
<reference evidence="2" key="1">
    <citation type="journal article" date="2023" name="Insect Mol. Biol.">
        <title>Genome sequencing provides insights into the evolution of gene families encoding plant cell wall-degrading enzymes in longhorned beetles.</title>
        <authorList>
            <person name="Shin N.R."/>
            <person name="Okamura Y."/>
            <person name="Kirsch R."/>
            <person name="Pauchet Y."/>
        </authorList>
    </citation>
    <scope>NUCLEOTIDE SEQUENCE</scope>
    <source>
        <strain evidence="2">MMC_N1</strain>
    </source>
</reference>